<accession>A0ABY0YFY8</accession>
<gene>
    <name evidence="1" type="ORF">SAMN04490188_0651</name>
</gene>
<name>A0ABY0YFY8_9PSED</name>
<dbReference type="EMBL" id="FNTT01000002">
    <property type="protein sequence ID" value="SED52500.1"/>
    <property type="molecule type" value="Genomic_DNA"/>
</dbReference>
<dbReference type="RefSeq" id="WP_156334926.1">
    <property type="nucleotide sequence ID" value="NZ_FNTT01000002.1"/>
</dbReference>
<evidence type="ECO:0000313" key="2">
    <source>
        <dbReference type="Proteomes" id="UP000183915"/>
    </source>
</evidence>
<reference evidence="1 2" key="1">
    <citation type="submission" date="2016-10" db="EMBL/GenBank/DDBJ databases">
        <authorList>
            <person name="Varghese N."/>
            <person name="Submissions S."/>
        </authorList>
    </citation>
    <scope>NUCLEOTIDE SEQUENCE [LARGE SCALE GENOMIC DNA]</scope>
    <source>
        <strain evidence="1 2">BS3780</strain>
    </source>
</reference>
<comment type="caution">
    <text evidence="1">The sequence shown here is derived from an EMBL/GenBank/DDBJ whole genome shotgun (WGS) entry which is preliminary data.</text>
</comment>
<evidence type="ECO:0000313" key="1">
    <source>
        <dbReference type="EMBL" id="SED52500.1"/>
    </source>
</evidence>
<protein>
    <submittedName>
        <fullName evidence="1">Uncharacterized protein</fullName>
    </submittedName>
</protein>
<dbReference type="Proteomes" id="UP000183915">
    <property type="component" value="Unassembled WGS sequence"/>
</dbReference>
<organism evidence="1 2">
    <name type="scientific">Pseudomonas kilonensis</name>
    <dbReference type="NCBI Taxonomy" id="132476"/>
    <lineage>
        <taxon>Bacteria</taxon>
        <taxon>Pseudomonadati</taxon>
        <taxon>Pseudomonadota</taxon>
        <taxon>Gammaproteobacteria</taxon>
        <taxon>Pseudomonadales</taxon>
        <taxon>Pseudomonadaceae</taxon>
        <taxon>Pseudomonas</taxon>
    </lineage>
</organism>
<sequence>MKNIYVEAPEAEREASLATIKKRAAMQPGGSKLPYHDPRHFLTGTLGKNLAFSPRCTLATFVLMDLIGSSPKSA</sequence>
<proteinExistence type="predicted"/>
<keyword evidence="2" id="KW-1185">Reference proteome</keyword>